<comment type="caution">
    <text evidence="4">The sequence shown here is derived from an EMBL/GenBank/DDBJ whole genome shotgun (WGS) entry which is preliminary data.</text>
</comment>
<keyword evidence="2" id="KW-1133">Transmembrane helix</keyword>
<evidence type="ECO:0000313" key="4">
    <source>
        <dbReference type="EMBL" id="TYJ96269.1"/>
    </source>
</evidence>
<dbReference type="AlphaFoldDB" id="A0A5D3BB95"/>
<gene>
    <name evidence="4" type="ORF">E5676_scaffold78209G00610</name>
    <name evidence="3" type="ORF">E6C27_scaffold30G00480</name>
</gene>
<keyword evidence="2" id="KW-0812">Transmembrane</keyword>
<reference evidence="5 6" key="1">
    <citation type="submission" date="2019-08" db="EMBL/GenBank/DDBJ databases">
        <title>Draft genome sequences of two oriental melons (Cucumis melo L. var makuwa).</title>
        <authorList>
            <person name="Kwon S.-Y."/>
        </authorList>
    </citation>
    <scope>NUCLEOTIDE SEQUENCE [LARGE SCALE GENOMIC DNA]</scope>
    <source>
        <strain evidence="6">cv. Chang Bougi</strain>
        <strain evidence="5">cv. SW 3</strain>
        <tissue evidence="4">Leaf</tissue>
    </source>
</reference>
<name>A0A5D3BB95_CUCMM</name>
<dbReference type="EMBL" id="SSTE01014747">
    <property type="protein sequence ID" value="KAA0045058.1"/>
    <property type="molecule type" value="Genomic_DNA"/>
</dbReference>
<sequence>MIVFNPIQTSFTVHKNTFLLHTPKLPISRNSFFCLCQSNTSDSTPSTPPPEGDPQKQEILARIAQLQTQKLRLTGFLDEKSADLTQFAEEADAEFEKIGEDALRGLDEASARVGFMFRSFLSFVTEICGFEYDPLLVFFFFFFFFNNGQIMENIESQMQVFEESIELNRQEIEKNDDMLAKFEGQIEEERNEGLFFKNLRPRKPADIVKAKVEMEKINELTKENAGSKTRRYIYLAFIGLLVVAIAESFLSSPDWRKVAVLGAMLIALISQFSYEQRMSSEIEKTEIKEQSEEKE</sequence>
<dbReference type="Proteomes" id="UP000321393">
    <property type="component" value="Unassembled WGS sequence"/>
</dbReference>
<protein>
    <submittedName>
        <fullName evidence="4">8-amino-7-oxononanoate synthase</fullName>
    </submittedName>
</protein>
<dbReference type="OrthoDB" id="515004at2759"/>
<feature type="coiled-coil region" evidence="1">
    <location>
        <begin position="151"/>
        <end position="192"/>
    </location>
</feature>
<dbReference type="EMBL" id="SSTD01019745">
    <property type="protein sequence ID" value="TYJ96269.1"/>
    <property type="molecule type" value="Genomic_DNA"/>
</dbReference>
<keyword evidence="1" id="KW-0175">Coiled coil</keyword>
<proteinExistence type="predicted"/>
<evidence type="ECO:0000313" key="6">
    <source>
        <dbReference type="Proteomes" id="UP000321947"/>
    </source>
</evidence>
<dbReference type="GO" id="GO:0009507">
    <property type="term" value="C:chloroplast"/>
    <property type="evidence" value="ECO:0007669"/>
    <property type="project" value="TreeGrafter"/>
</dbReference>
<dbReference type="Proteomes" id="UP000321947">
    <property type="component" value="Unassembled WGS sequence"/>
</dbReference>
<dbReference type="PANTHER" id="PTHR35731">
    <property type="entry name" value="8-AMINO-7-OXONONANOATE SYNTHASE"/>
    <property type="match status" value="1"/>
</dbReference>
<evidence type="ECO:0000256" key="2">
    <source>
        <dbReference type="SAM" id="Phobius"/>
    </source>
</evidence>
<dbReference type="PANTHER" id="PTHR35731:SF1">
    <property type="entry name" value="8-AMINO-7-OXONONANOATE SYNTHASE"/>
    <property type="match status" value="1"/>
</dbReference>
<accession>A0A5D3BB95</accession>
<dbReference type="STRING" id="1194695.A0A5D3BB95"/>
<evidence type="ECO:0000313" key="5">
    <source>
        <dbReference type="Proteomes" id="UP000321393"/>
    </source>
</evidence>
<organism evidence="4 6">
    <name type="scientific">Cucumis melo var. makuwa</name>
    <name type="common">Oriental melon</name>
    <dbReference type="NCBI Taxonomy" id="1194695"/>
    <lineage>
        <taxon>Eukaryota</taxon>
        <taxon>Viridiplantae</taxon>
        <taxon>Streptophyta</taxon>
        <taxon>Embryophyta</taxon>
        <taxon>Tracheophyta</taxon>
        <taxon>Spermatophyta</taxon>
        <taxon>Magnoliopsida</taxon>
        <taxon>eudicotyledons</taxon>
        <taxon>Gunneridae</taxon>
        <taxon>Pentapetalae</taxon>
        <taxon>rosids</taxon>
        <taxon>fabids</taxon>
        <taxon>Cucurbitales</taxon>
        <taxon>Cucurbitaceae</taxon>
        <taxon>Benincaseae</taxon>
        <taxon>Cucumis</taxon>
    </lineage>
</organism>
<evidence type="ECO:0000256" key="1">
    <source>
        <dbReference type="SAM" id="Coils"/>
    </source>
</evidence>
<keyword evidence="2" id="KW-0472">Membrane</keyword>
<feature type="transmembrane region" description="Helical" evidence="2">
    <location>
        <begin position="232"/>
        <end position="252"/>
    </location>
</feature>
<evidence type="ECO:0000313" key="3">
    <source>
        <dbReference type="EMBL" id="KAA0045058.1"/>
    </source>
</evidence>